<keyword evidence="3" id="KW-0966">Cell projection</keyword>
<feature type="compositionally biased region" description="Low complexity" evidence="1">
    <location>
        <begin position="419"/>
        <end position="436"/>
    </location>
</feature>
<dbReference type="Gene3D" id="3.30.750.140">
    <property type="match status" value="1"/>
</dbReference>
<feature type="region of interest" description="Disordered" evidence="1">
    <location>
        <begin position="322"/>
        <end position="365"/>
    </location>
</feature>
<name>A0ABV9JRJ4_9GAMM</name>
<feature type="compositionally biased region" description="Basic and acidic residues" evidence="1">
    <location>
        <begin position="282"/>
        <end position="293"/>
    </location>
</feature>
<organism evidence="3 4">
    <name type="scientific">Rheinheimera marina</name>
    <dbReference type="NCBI Taxonomy" id="1774958"/>
    <lineage>
        <taxon>Bacteria</taxon>
        <taxon>Pseudomonadati</taxon>
        <taxon>Pseudomonadota</taxon>
        <taxon>Gammaproteobacteria</taxon>
        <taxon>Chromatiales</taxon>
        <taxon>Chromatiaceae</taxon>
        <taxon>Rheinheimera</taxon>
    </lineage>
</organism>
<feature type="compositionally biased region" description="Gly residues" evidence="1">
    <location>
        <begin position="598"/>
        <end position="610"/>
    </location>
</feature>
<protein>
    <submittedName>
        <fullName evidence="3">Flagellar hook-length control protein FliK</fullName>
    </submittedName>
</protein>
<dbReference type="InterPro" id="IPR052563">
    <property type="entry name" value="FliK"/>
</dbReference>
<dbReference type="RefSeq" id="WP_377336410.1">
    <property type="nucleotide sequence ID" value="NZ_JBHSGB010000017.1"/>
</dbReference>
<feature type="compositionally biased region" description="Polar residues" evidence="1">
    <location>
        <begin position="334"/>
        <end position="343"/>
    </location>
</feature>
<dbReference type="CDD" id="cd17470">
    <property type="entry name" value="T3SS_Flik_C"/>
    <property type="match status" value="1"/>
</dbReference>
<dbReference type="Pfam" id="PF02120">
    <property type="entry name" value="Flg_hook"/>
    <property type="match status" value="1"/>
</dbReference>
<comment type="caution">
    <text evidence="3">The sequence shown here is derived from an EMBL/GenBank/DDBJ whole genome shotgun (WGS) entry which is preliminary data.</text>
</comment>
<feature type="domain" description="Flagellar hook-length control protein-like C-terminal" evidence="2">
    <location>
        <begin position="510"/>
        <end position="593"/>
    </location>
</feature>
<feature type="region of interest" description="Disordered" evidence="1">
    <location>
        <begin position="35"/>
        <end position="95"/>
    </location>
</feature>
<dbReference type="InterPro" id="IPR021136">
    <property type="entry name" value="Flagellar_hook_control-like_C"/>
</dbReference>
<feature type="region of interest" description="Disordered" evidence="1">
    <location>
        <begin position="581"/>
        <end position="623"/>
    </location>
</feature>
<dbReference type="EMBL" id="JBHSGB010000017">
    <property type="protein sequence ID" value="MFC4656901.1"/>
    <property type="molecule type" value="Genomic_DNA"/>
</dbReference>
<dbReference type="InterPro" id="IPR038610">
    <property type="entry name" value="FliK-like_C_sf"/>
</dbReference>
<feature type="region of interest" description="Disordered" evidence="1">
    <location>
        <begin position="378"/>
        <end position="436"/>
    </location>
</feature>
<dbReference type="PANTHER" id="PTHR37533">
    <property type="entry name" value="FLAGELLAR HOOK-LENGTH CONTROL PROTEIN"/>
    <property type="match status" value="1"/>
</dbReference>
<sequence>MTDLMITTLMGRDSALNQAKGANVLSDTDSDSRFSDALAQQVQSDSASHAHKAKRQSLAVGKDDKAGQTSATKVRQPDTLATQAEAGKDEKATGSELITQDKAAASSEADELNAQLVANDADGSQNHAQFFGAATQPSPDKDLTSSDVQLDAGDEDAALAGGAEQDTEKSGESSSTEFELLKYLDNAILLGNKLRQDTHQAKLNNSAKAADTALATAESLQQNDKLALQAALTTAKGEAVSSDVAAKMAPSDEVSELPQIAAETIDVEAEVVDEAGQKAKSAKADPTADKSKPVTETPDTELPVVDQAESVADVAQALATAQTEGMSSAVVAQVKTTKSSADSESAGLAADKVVAQKDQVQTTNDVSDLELSLLQGLTTSASKADPVKAEPKSAAASRSHAAEQKSNADELVKLSQPLAQSESEADASSQDQQGQPQSLLHVLADGSTRPERVALQHGFQDELKAVNVQEKTVQSRELTQNLNPQAQRQADLLGQKLNLIQPEASVHLKEQMMLMVRDKVQTAEIRLDPAELGSMQIKISMQQDQMSVQFVVQNGQTRDLMEQQMPRLRDLLQQQGIELSQGSVQQDSSHGQQASEGSGQGQQGRQGGTDQGDSTDEGVSATQIQVAVSDRVVDYYA</sequence>
<evidence type="ECO:0000259" key="2">
    <source>
        <dbReference type="Pfam" id="PF02120"/>
    </source>
</evidence>
<feature type="compositionally biased region" description="Polar residues" evidence="1">
    <location>
        <begin position="581"/>
        <end position="590"/>
    </location>
</feature>
<reference evidence="4" key="1">
    <citation type="journal article" date="2019" name="Int. J. Syst. Evol. Microbiol.">
        <title>The Global Catalogue of Microorganisms (GCM) 10K type strain sequencing project: providing services to taxonomists for standard genome sequencing and annotation.</title>
        <authorList>
            <consortium name="The Broad Institute Genomics Platform"/>
            <consortium name="The Broad Institute Genome Sequencing Center for Infectious Disease"/>
            <person name="Wu L."/>
            <person name="Ma J."/>
        </authorList>
    </citation>
    <scope>NUCLEOTIDE SEQUENCE [LARGE SCALE GENOMIC DNA]</scope>
    <source>
        <strain evidence="4">DT28</strain>
    </source>
</reference>
<accession>A0ABV9JRJ4</accession>
<evidence type="ECO:0000313" key="4">
    <source>
        <dbReference type="Proteomes" id="UP001595962"/>
    </source>
</evidence>
<gene>
    <name evidence="3" type="ORF">ACFO3I_17920</name>
</gene>
<keyword evidence="4" id="KW-1185">Reference proteome</keyword>
<feature type="compositionally biased region" description="Polar residues" evidence="1">
    <location>
        <begin position="38"/>
        <end position="47"/>
    </location>
</feature>
<keyword evidence="3" id="KW-0282">Flagellum</keyword>
<keyword evidence="3" id="KW-0969">Cilium</keyword>
<dbReference type="Proteomes" id="UP001595962">
    <property type="component" value="Unassembled WGS sequence"/>
</dbReference>
<evidence type="ECO:0000256" key="1">
    <source>
        <dbReference type="SAM" id="MobiDB-lite"/>
    </source>
</evidence>
<dbReference type="PANTHER" id="PTHR37533:SF2">
    <property type="entry name" value="FLAGELLAR HOOK-LENGTH CONTROL PROTEIN"/>
    <property type="match status" value="1"/>
</dbReference>
<feature type="region of interest" description="Disordered" evidence="1">
    <location>
        <begin position="272"/>
        <end position="305"/>
    </location>
</feature>
<proteinExistence type="predicted"/>
<feature type="compositionally biased region" description="Basic and acidic residues" evidence="1">
    <location>
        <begin position="400"/>
        <end position="412"/>
    </location>
</feature>
<evidence type="ECO:0000313" key="3">
    <source>
        <dbReference type="EMBL" id="MFC4656901.1"/>
    </source>
</evidence>